<dbReference type="CDD" id="cd06576">
    <property type="entry name" value="PASTA_Pbp2x-like_1"/>
    <property type="match status" value="1"/>
</dbReference>
<reference evidence="6 7" key="1">
    <citation type="submission" date="2020-07" db="EMBL/GenBank/DDBJ databases">
        <title>Description of Limosilactobacillus balticus sp. nov., Limosilactobacillus agrestis sp. nov., Limosilactobacillus albertensis sp. nov., Limosilactobacillus rudii sp. nov., Limosilactobacillus fastidiosus sp. nov., five novel Limosilactobacillus species isolated from the vertebrate gastrointestinal tract, and proposal of 6 subspecies of Limosilactobacillus reuteri adapted to the gastrointestinal tract of specific vertebrate hosts.</title>
        <authorList>
            <person name="Li F."/>
            <person name="Cheng C."/>
            <person name="Zheng J."/>
            <person name="Quevedo R.M."/>
            <person name="Li J."/>
            <person name="Roos S."/>
            <person name="Gaenzle M.G."/>
            <person name="Walter J."/>
        </authorList>
    </citation>
    <scope>NUCLEOTIDE SEQUENCE [LARGE SCALE GENOMIC DNA]</scope>
    <source>
        <strain evidence="6 7">STM2_1</strain>
    </source>
</reference>
<evidence type="ECO:0000313" key="6">
    <source>
        <dbReference type="EMBL" id="MBB1097175.1"/>
    </source>
</evidence>
<evidence type="ECO:0000313" key="7">
    <source>
        <dbReference type="Proteomes" id="UP000517106"/>
    </source>
</evidence>
<dbReference type="Gene3D" id="3.40.710.10">
    <property type="entry name" value="DD-peptidase/beta-lactamase superfamily"/>
    <property type="match status" value="1"/>
</dbReference>
<dbReference type="Pfam" id="PF03793">
    <property type="entry name" value="PASTA"/>
    <property type="match status" value="2"/>
</dbReference>
<name>A0A7W3ULP9_9LACO</name>
<dbReference type="CDD" id="cd06575">
    <property type="entry name" value="PASTA_Pbp2x-like_2"/>
    <property type="match status" value="1"/>
</dbReference>
<dbReference type="SUPFAM" id="SSF56601">
    <property type="entry name" value="beta-lactamase/transpeptidase-like"/>
    <property type="match status" value="1"/>
</dbReference>
<keyword evidence="7" id="KW-1185">Reference proteome</keyword>
<dbReference type="InterPro" id="IPR001460">
    <property type="entry name" value="PCN-bd_Tpept"/>
</dbReference>
<comment type="similarity">
    <text evidence="2">Belongs to the transpeptidase family.</text>
</comment>
<keyword evidence="4" id="KW-0812">Transmembrane</keyword>
<dbReference type="GO" id="GO:0008658">
    <property type="term" value="F:penicillin binding"/>
    <property type="evidence" value="ECO:0007669"/>
    <property type="project" value="InterPro"/>
</dbReference>
<evidence type="ECO:0000256" key="4">
    <source>
        <dbReference type="SAM" id="Phobius"/>
    </source>
</evidence>
<comment type="subcellular location">
    <subcellularLocation>
        <location evidence="1">Cell membrane</location>
        <topology evidence="1">Single-pass membrane protein</topology>
    </subcellularLocation>
</comment>
<dbReference type="PANTHER" id="PTHR30627:SF26">
    <property type="entry name" value="PENICILLIN-BINDING PROTEIN 2B"/>
    <property type="match status" value="1"/>
</dbReference>
<evidence type="ECO:0000256" key="1">
    <source>
        <dbReference type="ARBA" id="ARBA00004162"/>
    </source>
</evidence>
<organism evidence="6 7">
    <name type="scientific">Limosilactobacillus rudii</name>
    <dbReference type="NCBI Taxonomy" id="2759755"/>
    <lineage>
        <taxon>Bacteria</taxon>
        <taxon>Bacillati</taxon>
        <taxon>Bacillota</taxon>
        <taxon>Bacilli</taxon>
        <taxon>Lactobacillales</taxon>
        <taxon>Lactobacillaceae</taxon>
        <taxon>Limosilactobacillus</taxon>
    </lineage>
</organism>
<dbReference type="PANTHER" id="PTHR30627">
    <property type="entry name" value="PEPTIDOGLYCAN D,D-TRANSPEPTIDASE"/>
    <property type="match status" value="1"/>
</dbReference>
<dbReference type="InterPro" id="IPR005543">
    <property type="entry name" value="PASTA_dom"/>
</dbReference>
<feature type="domain" description="PASTA" evidence="5">
    <location>
        <begin position="600"/>
        <end position="658"/>
    </location>
</feature>
<sequence>MNKKPQRTKNRGHRENRGTFGKWLFLITVGMFTLFIVRFAYIAINKDVQHVNLRSQAEQIYTQQRIIQARRGNIYDADGNALATDTSKYTLYAVLDRTQKSSNGKPLYVKDRKKTAQVLSKYINLTPTQIEKVLKPKGQVYQVEFGSAGSNLSVSTMQKIKKYHLPGINFIATPARQYPEGEFASQIIGMATPKVKNNNGTDETNLVGQLGLEGYFDKQLTGVNGLRKDKQDVYGYQIANSKQVTKKAVNGDNIYTTIDSQTQHFLETKVNKAYKSSNANSMTAVVMEAKTGKIIAATQRPTLHAKNNPVWRNMLVQDAYEPGSVMKILTLAAAIDTGHFNPNATFNSGTWAMGGGKITDWSSSGWGTISYKDAFDMSSNVGFAHVEQDIGADTWLKYIKRFGLLKKVNVVGMGNEVDGYTTFKGALTQANTAFGQGITVNVMQMMQAFSAIGNNGKMMKPYIVSKIVDGNSGKTIQQVKPKVVSHPIKASTAHKVLGYMQGVVYDQKGLGHDYQIKGYRIAGKTATAQIGGAHGYSTGDTNYLYSFAGMAPAKNPKYIIYITLRQPQNLKKPATKQIASVFNPTMKMLLSQQKVAEQAKKKVITMPNVVGKSREEVNKQLSKKGMQVVIVGSNTKIKQQSVEPKQQVLTDQHIILDTGGTYHMPDLSGWSSADVQQLAKILKLNLKDSGTGYVTKQSISPNDTVKRGATLTVQYEAKN</sequence>
<dbReference type="SUPFAM" id="SSF54184">
    <property type="entry name" value="Penicillin-binding protein 2x (pbp-2x), c-terminal domain"/>
    <property type="match status" value="2"/>
</dbReference>
<evidence type="ECO:0000256" key="3">
    <source>
        <dbReference type="ARBA" id="ARBA00023136"/>
    </source>
</evidence>
<dbReference type="Pfam" id="PF03717">
    <property type="entry name" value="PBP_dimer"/>
    <property type="match status" value="1"/>
</dbReference>
<accession>A0A7W3ULP9</accession>
<dbReference type="SUPFAM" id="SSF56519">
    <property type="entry name" value="Penicillin binding protein dimerisation domain"/>
    <property type="match status" value="1"/>
</dbReference>
<keyword evidence="4" id="KW-1133">Transmembrane helix</keyword>
<evidence type="ECO:0000256" key="2">
    <source>
        <dbReference type="ARBA" id="ARBA00007171"/>
    </source>
</evidence>
<gene>
    <name evidence="6" type="ORF">H5S09_04415</name>
</gene>
<dbReference type="Gene3D" id="3.90.1310.10">
    <property type="entry name" value="Penicillin-binding protein 2a (Domain 2)"/>
    <property type="match status" value="1"/>
</dbReference>
<dbReference type="Gene3D" id="3.30.70.2110">
    <property type="match status" value="1"/>
</dbReference>
<dbReference type="InterPro" id="IPR012338">
    <property type="entry name" value="Beta-lactam/transpept-like"/>
</dbReference>
<dbReference type="GO" id="GO:0071555">
    <property type="term" value="P:cell wall organization"/>
    <property type="evidence" value="ECO:0007669"/>
    <property type="project" value="TreeGrafter"/>
</dbReference>
<dbReference type="GO" id="GO:0005886">
    <property type="term" value="C:plasma membrane"/>
    <property type="evidence" value="ECO:0007669"/>
    <property type="project" value="UniProtKB-SubCell"/>
</dbReference>
<dbReference type="Pfam" id="PF00905">
    <property type="entry name" value="Transpeptidase"/>
    <property type="match status" value="1"/>
</dbReference>
<comment type="caution">
    <text evidence="6">The sequence shown here is derived from an EMBL/GenBank/DDBJ whole genome shotgun (WGS) entry which is preliminary data.</text>
</comment>
<dbReference type="AlphaFoldDB" id="A0A7W3ULP9"/>
<dbReference type="InterPro" id="IPR036138">
    <property type="entry name" value="PBP_dimer_sf"/>
</dbReference>
<protein>
    <submittedName>
        <fullName evidence="6">Penicillin-binding protein</fullName>
    </submittedName>
</protein>
<dbReference type="PROSITE" id="PS51178">
    <property type="entry name" value="PASTA"/>
    <property type="match status" value="2"/>
</dbReference>
<dbReference type="Gene3D" id="2.20.70.70">
    <property type="match status" value="1"/>
</dbReference>
<feature type="domain" description="PASTA" evidence="5">
    <location>
        <begin position="660"/>
        <end position="717"/>
    </location>
</feature>
<evidence type="ECO:0000259" key="5">
    <source>
        <dbReference type="PROSITE" id="PS51178"/>
    </source>
</evidence>
<feature type="transmembrane region" description="Helical" evidence="4">
    <location>
        <begin position="20"/>
        <end position="44"/>
    </location>
</feature>
<dbReference type="InterPro" id="IPR050515">
    <property type="entry name" value="Beta-lactam/transpept"/>
</dbReference>
<dbReference type="RefSeq" id="WP_182595922.1">
    <property type="nucleotide sequence ID" value="NZ_JACIVA010000044.1"/>
</dbReference>
<proteinExistence type="inferred from homology"/>
<dbReference type="Proteomes" id="UP000517106">
    <property type="component" value="Unassembled WGS sequence"/>
</dbReference>
<keyword evidence="3 4" id="KW-0472">Membrane</keyword>
<dbReference type="SMART" id="SM00740">
    <property type="entry name" value="PASTA"/>
    <property type="match status" value="2"/>
</dbReference>
<dbReference type="EMBL" id="JACIVA010000044">
    <property type="protein sequence ID" value="MBB1097175.1"/>
    <property type="molecule type" value="Genomic_DNA"/>
</dbReference>
<dbReference type="InterPro" id="IPR005311">
    <property type="entry name" value="PBP_dimer"/>
</dbReference>